<sequence length="107" mass="12293">SPLLLLLPFLFSLLRADSQPGPTSSLKDWEVLKPCRDCMAPTLHSPGWMGVDIVKYTNRPCKFIECDSNYELWVNGNTSLGMNKLKCFDGRFRPIRYEEKAPDNIRE</sequence>
<accession>A0AAN5DAG4</accession>
<proteinExistence type="predicted"/>
<reference evidence="3" key="1">
    <citation type="submission" date="2022-10" db="EMBL/GenBank/DDBJ databases">
        <title>Genome assembly of Pristionchus species.</title>
        <authorList>
            <person name="Yoshida K."/>
            <person name="Sommer R.J."/>
        </authorList>
    </citation>
    <scope>NUCLEOTIDE SEQUENCE [LARGE SCALE GENOMIC DNA]</scope>
    <source>
        <strain evidence="3">RS5460</strain>
    </source>
</reference>
<gene>
    <name evidence="2" type="ORF">PMAYCL1PPCAC_29659</name>
</gene>
<feature type="signal peptide" evidence="1">
    <location>
        <begin position="1"/>
        <end position="18"/>
    </location>
</feature>
<evidence type="ECO:0000256" key="1">
    <source>
        <dbReference type="SAM" id="SignalP"/>
    </source>
</evidence>
<evidence type="ECO:0000313" key="3">
    <source>
        <dbReference type="Proteomes" id="UP001328107"/>
    </source>
</evidence>
<dbReference type="AlphaFoldDB" id="A0AAN5DAG4"/>
<organism evidence="2 3">
    <name type="scientific">Pristionchus mayeri</name>
    <dbReference type="NCBI Taxonomy" id="1317129"/>
    <lineage>
        <taxon>Eukaryota</taxon>
        <taxon>Metazoa</taxon>
        <taxon>Ecdysozoa</taxon>
        <taxon>Nematoda</taxon>
        <taxon>Chromadorea</taxon>
        <taxon>Rhabditida</taxon>
        <taxon>Rhabditina</taxon>
        <taxon>Diplogasteromorpha</taxon>
        <taxon>Diplogasteroidea</taxon>
        <taxon>Neodiplogasteridae</taxon>
        <taxon>Pristionchus</taxon>
    </lineage>
</organism>
<comment type="caution">
    <text evidence="2">The sequence shown here is derived from an EMBL/GenBank/DDBJ whole genome shotgun (WGS) entry which is preliminary data.</text>
</comment>
<feature type="non-terminal residue" evidence="2">
    <location>
        <position position="1"/>
    </location>
</feature>
<keyword evidence="1" id="KW-0732">Signal</keyword>
<dbReference type="Proteomes" id="UP001328107">
    <property type="component" value="Unassembled WGS sequence"/>
</dbReference>
<feature type="non-terminal residue" evidence="2">
    <location>
        <position position="107"/>
    </location>
</feature>
<protein>
    <submittedName>
        <fullName evidence="2">Uncharacterized protein</fullName>
    </submittedName>
</protein>
<dbReference type="EMBL" id="BTRK01000006">
    <property type="protein sequence ID" value="GMR59464.1"/>
    <property type="molecule type" value="Genomic_DNA"/>
</dbReference>
<feature type="chain" id="PRO_5042923334" evidence="1">
    <location>
        <begin position="19"/>
        <end position="107"/>
    </location>
</feature>
<keyword evidence="3" id="KW-1185">Reference proteome</keyword>
<evidence type="ECO:0000313" key="2">
    <source>
        <dbReference type="EMBL" id="GMR59464.1"/>
    </source>
</evidence>
<name>A0AAN5DAG4_9BILA</name>